<dbReference type="InterPro" id="IPR005311">
    <property type="entry name" value="PBP_dimer"/>
</dbReference>
<dbReference type="InterPro" id="IPR050515">
    <property type="entry name" value="Beta-lactam/transpept"/>
</dbReference>
<dbReference type="Pfam" id="PF03717">
    <property type="entry name" value="PBP_dimer"/>
    <property type="match status" value="1"/>
</dbReference>
<dbReference type="Gene3D" id="3.40.710.10">
    <property type="entry name" value="DD-peptidase/beta-lactamase superfamily"/>
    <property type="match status" value="1"/>
</dbReference>
<sequence>MKTKSTNINKGAAAFTILFAGLFFLFMARFLYIQVTGTVEGKELPVMAEEKYSRTQTVDADRGNILDRNGIPIAKDTPAYTIEAILSPKASKDSPKDKPRHVVDPEQTAEKLAPILGMEYEDLYQLFVKRIEEDRYQIELGSKGRGLSYQKMQEISELKLPGITFKEETIRYYPNGMFATHVIGFARKGEDGKVKGLQGLEKTLDKYLVEENGQITKKSDRNGISLLFQEDEVIQPKNGANVYLTIDQKIQAFLEDSMSKVMKEYEPENIVGIVADPKTGAILAMSSRPTYNPNDIPSGAYMLNDAIGLQYEPGSTMKIFTLATAIEEGVFNPNETYKSGSYRVLDRTIRDHFRGGWGTISYLEGFQRSSNVAMAKLVMEKMNGDDRLLNYLQAFGFGQPTEIDLTGEASGHILYNWPIEKVTTSFGQGSTVTPIQQIQAATAIANGGKMMKPFIVDKIEDPTTKELIENRKPTVVGTPISEQTAKQVMDILETVVSSEKGTGKPYRIEGYKIAGKTGTAQIPDGKGGWLNGHGENVFSFLGMAPKDNPELIVYISVTRPKLTLHESGSQPVSAIFNSVVKNSLQYLNIKPTISDEEVKQVQKKKQVGFKLDSYEGRNVATVTEELTQKGANVIVIGDGTKIVDQAPYANAQVLSGERVLLRTDGKHAMPDITTWSLRDVMKLSDLFGLNVNTVGHGYVKKQNIAANSSLKDGDQLVIELAVPNSPEEEIVEQADSDSNTEEPLD</sequence>
<dbReference type="RefSeq" id="WP_204203884.1">
    <property type="nucleotide sequence ID" value="NZ_JAFELM010000031.1"/>
</dbReference>
<keyword evidence="8" id="KW-1133">Transmembrane helix</keyword>
<dbReference type="EMBL" id="JAFELM010000031">
    <property type="protein sequence ID" value="MBM6618552.1"/>
    <property type="molecule type" value="Genomic_DNA"/>
</dbReference>
<accession>A0ABS2DJH1</accession>
<keyword evidence="8" id="KW-0812">Transmembrane</keyword>
<evidence type="ECO:0000256" key="3">
    <source>
        <dbReference type="ARBA" id="ARBA00007171"/>
    </source>
</evidence>
<evidence type="ECO:0000313" key="11">
    <source>
        <dbReference type="Proteomes" id="UP001518925"/>
    </source>
</evidence>
<dbReference type="Pfam" id="PF00905">
    <property type="entry name" value="Transpeptidase"/>
    <property type="match status" value="1"/>
</dbReference>
<dbReference type="Gene3D" id="2.20.70.70">
    <property type="match status" value="1"/>
</dbReference>
<reference evidence="10 11" key="1">
    <citation type="submission" date="2021-02" db="EMBL/GenBank/DDBJ databases">
        <title>Bacillus sp. RD4P76, an endophyte from a halophyte.</title>
        <authorList>
            <person name="Sun J.-Q."/>
        </authorList>
    </citation>
    <scope>NUCLEOTIDE SEQUENCE [LARGE SCALE GENOMIC DNA]</scope>
    <source>
        <strain evidence="10 11">RD4P76</strain>
    </source>
</reference>
<comment type="similarity">
    <text evidence="3">Belongs to the transpeptidase family.</text>
</comment>
<evidence type="ECO:0000256" key="8">
    <source>
        <dbReference type="SAM" id="Phobius"/>
    </source>
</evidence>
<feature type="compositionally biased region" description="Acidic residues" evidence="7">
    <location>
        <begin position="726"/>
        <end position="745"/>
    </location>
</feature>
<organism evidence="10 11">
    <name type="scientific">Bacillus suaedaesalsae</name>
    <dbReference type="NCBI Taxonomy" id="2810349"/>
    <lineage>
        <taxon>Bacteria</taxon>
        <taxon>Bacillati</taxon>
        <taxon>Bacillota</taxon>
        <taxon>Bacilli</taxon>
        <taxon>Bacillales</taxon>
        <taxon>Bacillaceae</taxon>
        <taxon>Bacillus</taxon>
    </lineage>
</organism>
<comment type="caution">
    <text evidence="10">The sequence shown here is derived from an EMBL/GenBank/DDBJ whole genome shotgun (WGS) entry which is preliminary data.</text>
</comment>
<gene>
    <name evidence="10" type="ORF">JR050_12855</name>
</gene>
<comment type="catalytic activity">
    <reaction evidence="6">
        <text>Preferential cleavage: (Ac)2-L-Lys-D-Ala-|-D-Ala. Also transpeptidation of peptidyl-alanyl moieties that are N-acyl substituents of D-alanine.</text>
        <dbReference type="EC" id="3.4.16.4"/>
    </reaction>
</comment>
<evidence type="ECO:0000256" key="7">
    <source>
        <dbReference type="SAM" id="MobiDB-lite"/>
    </source>
</evidence>
<dbReference type="Gene3D" id="3.30.70.2110">
    <property type="match status" value="1"/>
</dbReference>
<evidence type="ECO:0000256" key="2">
    <source>
        <dbReference type="ARBA" id="ARBA00004752"/>
    </source>
</evidence>
<comment type="subcellular location">
    <subcellularLocation>
        <location evidence="1">Membrane</location>
    </subcellularLocation>
</comment>
<keyword evidence="11" id="KW-1185">Reference proteome</keyword>
<dbReference type="Gene3D" id="3.90.1310.10">
    <property type="entry name" value="Penicillin-binding protein 2a (Domain 2)"/>
    <property type="match status" value="1"/>
</dbReference>
<evidence type="ECO:0000259" key="9">
    <source>
        <dbReference type="PROSITE" id="PS51178"/>
    </source>
</evidence>
<evidence type="ECO:0000256" key="5">
    <source>
        <dbReference type="ARBA" id="ARBA00023136"/>
    </source>
</evidence>
<dbReference type="EC" id="3.4.16.4" evidence="4"/>
<feature type="domain" description="PASTA" evidence="9">
    <location>
        <begin position="663"/>
        <end position="722"/>
    </location>
</feature>
<dbReference type="InterPro" id="IPR005543">
    <property type="entry name" value="PASTA_dom"/>
</dbReference>
<dbReference type="InterPro" id="IPR012338">
    <property type="entry name" value="Beta-lactam/transpept-like"/>
</dbReference>
<feature type="region of interest" description="Disordered" evidence="7">
    <location>
        <begin position="724"/>
        <end position="745"/>
    </location>
</feature>
<dbReference type="SUPFAM" id="SSF56519">
    <property type="entry name" value="Penicillin binding protein dimerisation domain"/>
    <property type="match status" value="1"/>
</dbReference>
<dbReference type="SUPFAM" id="SSF54184">
    <property type="entry name" value="Penicillin-binding protein 2x (pbp-2x), c-terminal domain"/>
    <property type="match status" value="2"/>
</dbReference>
<dbReference type="CDD" id="cd06575">
    <property type="entry name" value="PASTA_Pbp2x-like_2"/>
    <property type="match status" value="1"/>
</dbReference>
<keyword evidence="5 8" id="KW-0472">Membrane</keyword>
<evidence type="ECO:0000256" key="6">
    <source>
        <dbReference type="ARBA" id="ARBA00034000"/>
    </source>
</evidence>
<dbReference type="Pfam" id="PF03793">
    <property type="entry name" value="PASTA"/>
    <property type="match status" value="2"/>
</dbReference>
<dbReference type="SMART" id="SM00740">
    <property type="entry name" value="PASTA"/>
    <property type="match status" value="2"/>
</dbReference>
<dbReference type="CDD" id="cd06576">
    <property type="entry name" value="PASTA_Pbp2x-like_1"/>
    <property type="match status" value="1"/>
</dbReference>
<comment type="pathway">
    <text evidence="2">Cell wall biogenesis; peptidoglycan biosynthesis.</text>
</comment>
<dbReference type="PROSITE" id="PS51178">
    <property type="entry name" value="PASTA"/>
    <property type="match status" value="1"/>
</dbReference>
<dbReference type="SUPFAM" id="SSF56601">
    <property type="entry name" value="beta-lactamase/transpeptidase-like"/>
    <property type="match status" value="1"/>
</dbReference>
<dbReference type="InterPro" id="IPR036138">
    <property type="entry name" value="PBP_dimer_sf"/>
</dbReference>
<evidence type="ECO:0000313" key="10">
    <source>
        <dbReference type="EMBL" id="MBM6618552.1"/>
    </source>
</evidence>
<evidence type="ECO:0000256" key="1">
    <source>
        <dbReference type="ARBA" id="ARBA00004370"/>
    </source>
</evidence>
<dbReference type="Proteomes" id="UP001518925">
    <property type="component" value="Unassembled WGS sequence"/>
</dbReference>
<dbReference type="PANTHER" id="PTHR30627">
    <property type="entry name" value="PEPTIDOGLYCAN D,D-TRANSPEPTIDASE"/>
    <property type="match status" value="1"/>
</dbReference>
<protein>
    <recommendedName>
        <fullName evidence="4">serine-type D-Ala-D-Ala carboxypeptidase</fullName>
        <ecNumber evidence="4">3.4.16.4</ecNumber>
    </recommendedName>
</protein>
<proteinExistence type="inferred from homology"/>
<dbReference type="PANTHER" id="PTHR30627:SF26">
    <property type="entry name" value="PENICILLIN-BINDING PROTEIN 2B"/>
    <property type="match status" value="1"/>
</dbReference>
<dbReference type="InterPro" id="IPR001460">
    <property type="entry name" value="PCN-bd_Tpept"/>
</dbReference>
<evidence type="ECO:0000256" key="4">
    <source>
        <dbReference type="ARBA" id="ARBA00012448"/>
    </source>
</evidence>
<name>A0ABS2DJH1_9BACI</name>
<feature type="transmembrane region" description="Helical" evidence="8">
    <location>
        <begin position="12"/>
        <end position="32"/>
    </location>
</feature>